<dbReference type="AlphaFoldDB" id="A0A8I6SG06"/>
<reference evidence="2" key="1">
    <citation type="submission" date="2022-01" db="UniProtKB">
        <authorList>
            <consortium name="EnsemblMetazoa"/>
        </authorList>
    </citation>
    <scope>IDENTIFICATION</scope>
</reference>
<organism evidence="2 3">
    <name type="scientific">Cimex lectularius</name>
    <name type="common">Bed bug</name>
    <name type="synonym">Acanthia lectularia</name>
    <dbReference type="NCBI Taxonomy" id="79782"/>
    <lineage>
        <taxon>Eukaryota</taxon>
        <taxon>Metazoa</taxon>
        <taxon>Ecdysozoa</taxon>
        <taxon>Arthropoda</taxon>
        <taxon>Hexapoda</taxon>
        <taxon>Insecta</taxon>
        <taxon>Pterygota</taxon>
        <taxon>Neoptera</taxon>
        <taxon>Paraneoptera</taxon>
        <taxon>Hemiptera</taxon>
        <taxon>Heteroptera</taxon>
        <taxon>Panheteroptera</taxon>
        <taxon>Cimicomorpha</taxon>
        <taxon>Cimicidae</taxon>
        <taxon>Cimex</taxon>
    </lineage>
</organism>
<keyword evidence="1" id="KW-0812">Transmembrane</keyword>
<feature type="transmembrane region" description="Helical" evidence="1">
    <location>
        <begin position="12"/>
        <end position="32"/>
    </location>
</feature>
<dbReference type="EnsemblMetazoa" id="XM_014404774.2">
    <property type="protein sequence ID" value="XP_014260260.1"/>
    <property type="gene ID" value="LOC106672938"/>
</dbReference>
<protein>
    <submittedName>
        <fullName evidence="2">Uncharacterized protein</fullName>
    </submittedName>
</protein>
<dbReference type="PANTHER" id="PTHR46830:SF1">
    <property type="entry name" value="ALPHA-1,4-N-ACETYLGLUCOSAMINYLTRANSFERASE"/>
    <property type="match status" value="1"/>
</dbReference>
<evidence type="ECO:0000313" key="2">
    <source>
        <dbReference type="EnsemblMetazoa" id="XP_014260260.1"/>
    </source>
</evidence>
<keyword evidence="1" id="KW-0472">Membrane</keyword>
<sequence length="335" mass="39568">MLCKVGKMNKIFWLALLTLWTSLAFLVFITFFSTKTNVVEKEPPCKEFSESLDFIGFNNVNGSKKCYVVPNFVHFVYIDSPFCFVDVVVLLAAIKYQMPSKIFIHTNNMTALNSSKYWNTVMSWERLKKHVRFVNIKIPASIERNNSQRKISFQVGLRALYKMGGVYLDRYSIVLKNLHHFRRFEMAIGWRNSGSISTNVIIAHRKARFLSKLINIHTALFYDETLDGRWMWRVHETVVDSHEETHRITRHFDEESSGWLFLRNDWKWENHYVINIWFTLRLIFLTKPNNLEQAEFPLCFNETNVYTIFKNSSLLNAISELLPLNYNFLSTNENN</sequence>
<accession>A0A8I6SG06</accession>
<keyword evidence="1" id="KW-1133">Transmembrane helix</keyword>
<dbReference type="InterPro" id="IPR029044">
    <property type="entry name" value="Nucleotide-diphossugar_trans"/>
</dbReference>
<dbReference type="RefSeq" id="XP_014260260.1">
    <property type="nucleotide sequence ID" value="XM_014404774.2"/>
</dbReference>
<keyword evidence="3" id="KW-1185">Reference proteome</keyword>
<proteinExistence type="predicted"/>
<dbReference type="Gene3D" id="3.90.550.20">
    <property type="match status" value="1"/>
</dbReference>
<dbReference type="GeneID" id="106672938"/>
<feature type="transmembrane region" description="Helical" evidence="1">
    <location>
        <begin position="72"/>
        <end position="94"/>
    </location>
</feature>
<evidence type="ECO:0000313" key="3">
    <source>
        <dbReference type="Proteomes" id="UP000494040"/>
    </source>
</evidence>
<name>A0A8I6SG06_CIMLE</name>
<dbReference type="Proteomes" id="UP000494040">
    <property type="component" value="Unassembled WGS sequence"/>
</dbReference>
<dbReference type="SUPFAM" id="SSF53448">
    <property type="entry name" value="Nucleotide-diphospho-sugar transferases"/>
    <property type="match status" value="1"/>
</dbReference>
<dbReference type="PANTHER" id="PTHR46830">
    <property type="entry name" value="TRANSFERASE, PUTATIVE-RELATED"/>
    <property type="match status" value="1"/>
</dbReference>
<evidence type="ECO:0000256" key="1">
    <source>
        <dbReference type="SAM" id="Phobius"/>
    </source>
</evidence>
<dbReference type="KEGG" id="clec:106672938"/>